<dbReference type="InterPro" id="IPR035903">
    <property type="entry name" value="HesB-like_dom_sf"/>
</dbReference>
<protein>
    <submittedName>
        <fullName evidence="1">Uncharacterized protein</fullName>
    </submittedName>
</protein>
<organism evidence="1 2">
    <name type="scientific">Caldinitratiruptor microaerophilus</name>
    <dbReference type="NCBI Taxonomy" id="671077"/>
    <lineage>
        <taxon>Bacteria</taxon>
        <taxon>Bacillati</taxon>
        <taxon>Bacillota</taxon>
        <taxon>Clostridia</taxon>
        <taxon>Eubacteriales</taxon>
        <taxon>Symbiobacteriaceae</taxon>
        <taxon>Caldinitratiruptor</taxon>
    </lineage>
</organism>
<evidence type="ECO:0000313" key="2">
    <source>
        <dbReference type="Proteomes" id="UP001163687"/>
    </source>
</evidence>
<keyword evidence="2" id="KW-1185">Reference proteome</keyword>
<dbReference type="SUPFAM" id="SSF89360">
    <property type="entry name" value="HesB-like domain"/>
    <property type="match status" value="1"/>
</dbReference>
<evidence type="ECO:0000313" key="1">
    <source>
        <dbReference type="EMBL" id="BDG62057.1"/>
    </source>
</evidence>
<reference evidence="1" key="1">
    <citation type="submission" date="2022-03" db="EMBL/GenBank/DDBJ databases">
        <title>Complete genome sequence of Caldinitratiruptor microaerophilus.</title>
        <authorList>
            <person name="Mukaiyama R."/>
            <person name="Nishiyama T."/>
            <person name="Ueda K."/>
        </authorList>
    </citation>
    <scope>NUCLEOTIDE SEQUENCE</scope>
    <source>
        <strain evidence="1">JCM 16183</strain>
    </source>
</reference>
<sequence>MALDGTIHPNDNVTEVDGIKVVVDGFTAMYLGDEVELDYEESRWGGGFRLHGAPSGSC</sequence>
<gene>
    <name evidence="1" type="ORF">caldi_31470</name>
</gene>
<dbReference type="AlphaFoldDB" id="A0AA35CMS3"/>
<dbReference type="RefSeq" id="WP_264842666.1">
    <property type="nucleotide sequence ID" value="NZ_AP025628.1"/>
</dbReference>
<dbReference type="Gene3D" id="2.60.300.12">
    <property type="entry name" value="HesB-like domain"/>
    <property type="match status" value="1"/>
</dbReference>
<dbReference type="KEGG" id="cmic:caldi_31470"/>
<proteinExistence type="predicted"/>
<name>A0AA35CMS3_9FIRM</name>
<dbReference type="EMBL" id="AP025628">
    <property type="protein sequence ID" value="BDG62057.1"/>
    <property type="molecule type" value="Genomic_DNA"/>
</dbReference>
<dbReference type="Proteomes" id="UP001163687">
    <property type="component" value="Chromosome"/>
</dbReference>
<accession>A0AA35CMS3</accession>